<organism evidence="2 3">
    <name type="scientific">Zymoseptoria tritici ST99CH_1E4</name>
    <dbReference type="NCBI Taxonomy" id="1276532"/>
    <lineage>
        <taxon>Eukaryota</taxon>
        <taxon>Fungi</taxon>
        <taxon>Dikarya</taxon>
        <taxon>Ascomycota</taxon>
        <taxon>Pezizomycotina</taxon>
        <taxon>Dothideomycetes</taxon>
        <taxon>Dothideomycetidae</taxon>
        <taxon>Mycosphaerellales</taxon>
        <taxon>Mycosphaerellaceae</taxon>
        <taxon>Zymoseptoria</taxon>
    </lineage>
</organism>
<dbReference type="EMBL" id="LT854256">
    <property type="protein sequence ID" value="SMR51385.1"/>
    <property type="molecule type" value="Genomic_DNA"/>
</dbReference>
<accession>A0A2H1GCU8</accession>
<keyword evidence="1" id="KW-1133">Transmembrane helix</keyword>
<gene>
    <name evidence="2" type="ORF">ZT1E4_G5604</name>
</gene>
<sequence>MWHRCSILHFSIIRFFSLTAAIAKIQVDIMAVFIRPPALFKNYDECDTSYTAPSIEPAEPTWGYTQPKDTVTPDRRELVPFRFLDLPPELRNHIYRELLALPAASSDRGCYPQILAASKQINDEATGLLYEDNFIHVHILPDGVFARNTRCGSYVPARRRHHKRHDDGLRHLVWPAFIRKARFVSVDATDKVKEWQEAFSSPHPDRIRRSVHEVCVSNVLWSLCIELNDGQRRLLHVKHVTKGNYVSSPAYAMRMYTQGGIPNRIQSAEAGDEWARRMASKVSAGCWKTHLIVIWICLALLWRTVYAHSSTLYLLLFPSLVLRILVDHLVEWTLDADRFTTGRHTAIFLRSFVSELRHGLHCLDVRSLPDDVLTGINEILHLEVEVELATKDKRRRNVAVRAAGDLDRIFRRLQASEQIPTLLG</sequence>
<keyword evidence="1" id="KW-0472">Membrane</keyword>
<evidence type="ECO:0000313" key="3">
    <source>
        <dbReference type="Proteomes" id="UP000245764"/>
    </source>
</evidence>
<protein>
    <recommendedName>
        <fullName evidence="4">F-box domain-containing protein</fullName>
    </recommendedName>
</protein>
<feature type="transmembrane region" description="Helical" evidence="1">
    <location>
        <begin position="12"/>
        <end position="34"/>
    </location>
</feature>
<evidence type="ECO:0008006" key="4">
    <source>
        <dbReference type="Google" id="ProtNLM"/>
    </source>
</evidence>
<name>A0A2H1GCU8_ZYMTR</name>
<reference evidence="3" key="1">
    <citation type="submission" date="2017-05" db="EMBL/GenBank/DDBJ databases">
        <authorList>
            <person name="Song R."/>
            <person name="Chenine A.L."/>
            <person name="Ruprecht R.M."/>
        </authorList>
    </citation>
    <scope>NUCLEOTIDE SEQUENCE [LARGE SCALE GENOMIC DNA]</scope>
</reference>
<evidence type="ECO:0000256" key="1">
    <source>
        <dbReference type="SAM" id="Phobius"/>
    </source>
</evidence>
<keyword evidence="1" id="KW-0812">Transmembrane</keyword>
<evidence type="ECO:0000313" key="2">
    <source>
        <dbReference type="EMBL" id="SMR51385.1"/>
    </source>
</evidence>
<proteinExistence type="predicted"/>
<dbReference type="AlphaFoldDB" id="A0A2H1GCU8"/>
<dbReference type="Proteomes" id="UP000245764">
    <property type="component" value="Chromosome 4"/>
</dbReference>